<dbReference type="Pfam" id="PF22151">
    <property type="entry name" value="Fer4_NDSU1"/>
    <property type="match status" value="1"/>
</dbReference>
<evidence type="ECO:0000256" key="1">
    <source>
        <dbReference type="ARBA" id="ARBA00001966"/>
    </source>
</evidence>
<keyword evidence="10 12" id="KW-0520">NAD</keyword>
<evidence type="ECO:0000256" key="6">
    <source>
        <dbReference type="ARBA" id="ARBA00022723"/>
    </source>
</evidence>
<evidence type="ECO:0000256" key="5">
    <source>
        <dbReference type="ARBA" id="ARBA00022719"/>
    </source>
</evidence>
<dbReference type="InterPro" id="IPR000283">
    <property type="entry name" value="NADH_UbQ_OxRdtase_75kDa_su_CS"/>
</dbReference>
<evidence type="ECO:0000259" key="14">
    <source>
        <dbReference type="PROSITE" id="PS51085"/>
    </source>
</evidence>
<dbReference type="CDD" id="cd00207">
    <property type="entry name" value="fer2"/>
    <property type="match status" value="1"/>
</dbReference>
<dbReference type="SMART" id="SM00929">
    <property type="entry name" value="NADH-G_4Fe-4S_3"/>
    <property type="match status" value="1"/>
</dbReference>
<dbReference type="InterPro" id="IPR009010">
    <property type="entry name" value="Asp_de-COase-like_dom_sf"/>
</dbReference>
<dbReference type="SUPFAM" id="SSF54862">
    <property type="entry name" value="4Fe-4S ferredoxins"/>
    <property type="match status" value="1"/>
</dbReference>
<dbReference type="InterPro" id="IPR036010">
    <property type="entry name" value="2Fe-2S_ferredoxin-like_sf"/>
</dbReference>
<comment type="caution">
    <text evidence="17">The sequence shown here is derived from an EMBL/GenBank/DDBJ whole genome shotgun (WGS) entry which is preliminary data.</text>
</comment>
<comment type="cofactor">
    <cofactor evidence="1 12">
        <name>[4Fe-4S] cluster</name>
        <dbReference type="ChEBI" id="CHEBI:49883"/>
    </cofactor>
</comment>
<dbReference type="Pfam" id="PF10588">
    <property type="entry name" value="NADH-G_4Fe-4S_3"/>
    <property type="match status" value="1"/>
</dbReference>
<evidence type="ECO:0000256" key="10">
    <source>
        <dbReference type="ARBA" id="ARBA00023027"/>
    </source>
</evidence>
<keyword evidence="9 12" id="KW-0411">Iron-sulfur</keyword>
<dbReference type="SUPFAM" id="SSF54292">
    <property type="entry name" value="2Fe-2S ferredoxin-like"/>
    <property type="match status" value="1"/>
</dbReference>
<evidence type="ECO:0000256" key="12">
    <source>
        <dbReference type="RuleBase" id="RU003525"/>
    </source>
</evidence>
<dbReference type="CDD" id="cd02788">
    <property type="entry name" value="MopB_CT_NDH-1_NuoG2-N7"/>
    <property type="match status" value="1"/>
</dbReference>
<dbReference type="EMBL" id="WMBF01000049">
    <property type="protein sequence ID" value="MBW5421464.1"/>
    <property type="molecule type" value="Genomic_DNA"/>
</dbReference>
<dbReference type="PANTHER" id="PTHR43105:SF12">
    <property type="entry name" value="NADH-QUINONE OXIDOREDUCTASE SUBUNIT G"/>
    <property type="match status" value="1"/>
</dbReference>
<dbReference type="RefSeq" id="WP_219687976.1">
    <property type="nucleotide sequence ID" value="NZ_WMBF01000049.1"/>
</dbReference>
<feature type="domain" description="4Fe-4S His(Cys)3-ligated-type" evidence="16">
    <location>
        <begin position="101"/>
        <end position="140"/>
    </location>
</feature>
<dbReference type="InterPro" id="IPR006963">
    <property type="entry name" value="Mopterin_OxRdtase_4Fe-4S_dom"/>
</dbReference>
<dbReference type="PROSITE" id="PS51839">
    <property type="entry name" value="4FE4S_HC3"/>
    <property type="match status" value="1"/>
</dbReference>
<organism evidence="17 18">
    <name type="scientific">Streptomyces anatolicus</name>
    <dbReference type="NCBI Taxonomy" id="2675858"/>
    <lineage>
        <taxon>Bacteria</taxon>
        <taxon>Bacillati</taxon>
        <taxon>Actinomycetota</taxon>
        <taxon>Actinomycetes</taxon>
        <taxon>Kitasatosporales</taxon>
        <taxon>Streptomycetaceae</taxon>
        <taxon>Streptomyces</taxon>
    </lineage>
</organism>
<keyword evidence="17" id="KW-0560">Oxidoreductase</keyword>
<keyword evidence="18" id="KW-1185">Reference proteome</keyword>
<evidence type="ECO:0000313" key="17">
    <source>
        <dbReference type="EMBL" id="MBW5421464.1"/>
    </source>
</evidence>
<dbReference type="InterPro" id="IPR019574">
    <property type="entry name" value="NADH_UbQ_OxRdtase_Gsu_4Fe4S-bd"/>
</dbReference>
<dbReference type="Gene3D" id="3.10.20.740">
    <property type="match status" value="1"/>
</dbReference>
<dbReference type="Gene3D" id="2.20.25.90">
    <property type="entry name" value="ADC-like domains"/>
    <property type="match status" value="1"/>
</dbReference>
<evidence type="ECO:0000256" key="8">
    <source>
        <dbReference type="ARBA" id="ARBA00023004"/>
    </source>
</evidence>
<dbReference type="InterPro" id="IPR006657">
    <property type="entry name" value="MoPterin_dinucl-bd_dom"/>
</dbReference>
<feature type="region of interest" description="Disordered" evidence="13">
    <location>
        <begin position="700"/>
        <end position="721"/>
    </location>
</feature>
<keyword evidence="3 12" id="KW-0004">4Fe-4S</keyword>
<dbReference type="Pfam" id="PF13510">
    <property type="entry name" value="Fer2_4"/>
    <property type="match status" value="1"/>
</dbReference>
<evidence type="ECO:0000256" key="3">
    <source>
        <dbReference type="ARBA" id="ARBA00022485"/>
    </source>
</evidence>
<name>A0ABS6YK78_9ACTN</name>
<evidence type="ECO:0000259" key="15">
    <source>
        <dbReference type="PROSITE" id="PS51669"/>
    </source>
</evidence>
<keyword evidence="5 12" id="KW-0874">Quinone</keyword>
<feature type="domain" description="4Fe-4S Mo/W bis-MGD-type" evidence="15">
    <location>
        <begin position="239"/>
        <end position="295"/>
    </location>
</feature>
<comment type="function">
    <text evidence="12">NDH-1 shuttles electrons from NADH, via FMN and iron-sulfur (Fe-S) centers, to quinones in the respiratory chain. Couples the redox reaction to proton translocation (for every two electrons transferred, four hydrogen ions are translocated across the cytoplasmic membrane), and thus conserves the redox energy in a proton gradient.</text>
</comment>
<dbReference type="GO" id="GO:0016491">
    <property type="term" value="F:oxidoreductase activity"/>
    <property type="evidence" value="ECO:0007669"/>
    <property type="project" value="UniProtKB-KW"/>
</dbReference>
<dbReference type="InterPro" id="IPR050123">
    <property type="entry name" value="Prok_molybdopt-oxidoreductase"/>
</dbReference>
<dbReference type="PROSITE" id="PS51085">
    <property type="entry name" value="2FE2S_FER_2"/>
    <property type="match status" value="1"/>
</dbReference>
<keyword evidence="6 12" id="KW-0479">Metal-binding</keyword>
<dbReference type="NCBIfam" id="TIGR01973">
    <property type="entry name" value="NuoG"/>
    <property type="match status" value="1"/>
</dbReference>
<feature type="domain" description="2Fe-2S ferredoxin-type" evidence="14">
    <location>
        <begin position="21"/>
        <end position="99"/>
    </location>
</feature>
<dbReference type="Gene3D" id="3.30.70.20">
    <property type="match status" value="1"/>
</dbReference>
<dbReference type="Gene3D" id="3.40.228.10">
    <property type="entry name" value="Dimethylsulfoxide Reductase, domain 2"/>
    <property type="match status" value="1"/>
</dbReference>
<reference evidence="17 18" key="1">
    <citation type="submission" date="2019-11" db="EMBL/GenBank/DDBJ databases">
        <authorList>
            <person name="Ay H."/>
        </authorList>
    </citation>
    <scope>NUCLEOTIDE SEQUENCE [LARGE SCALE GENOMIC DNA]</scope>
    <source>
        <strain evidence="17 18">BG9H</strain>
    </source>
</reference>
<dbReference type="PROSITE" id="PS51669">
    <property type="entry name" value="4FE4S_MOW_BIS_MGD"/>
    <property type="match status" value="1"/>
</dbReference>
<evidence type="ECO:0000313" key="18">
    <source>
        <dbReference type="Proteomes" id="UP001197114"/>
    </source>
</evidence>
<proteinExistence type="inferred from homology"/>
<dbReference type="Pfam" id="PF00384">
    <property type="entry name" value="Molybdopterin"/>
    <property type="match status" value="1"/>
</dbReference>
<dbReference type="PROSITE" id="PS00641">
    <property type="entry name" value="COMPLEX1_75K_1"/>
    <property type="match status" value="1"/>
</dbReference>
<evidence type="ECO:0000256" key="13">
    <source>
        <dbReference type="SAM" id="MobiDB-lite"/>
    </source>
</evidence>
<dbReference type="NCBIfam" id="NF005895">
    <property type="entry name" value="PRK07860.1"/>
    <property type="match status" value="1"/>
</dbReference>
<evidence type="ECO:0000256" key="7">
    <source>
        <dbReference type="ARBA" id="ARBA00022967"/>
    </source>
</evidence>
<dbReference type="InterPro" id="IPR001041">
    <property type="entry name" value="2Fe-2S_ferredoxin-type"/>
</dbReference>
<evidence type="ECO:0000259" key="16">
    <source>
        <dbReference type="PROSITE" id="PS51839"/>
    </source>
</evidence>
<evidence type="ECO:0000256" key="2">
    <source>
        <dbReference type="ARBA" id="ARBA00005404"/>
    </source>
</evidence>
<dbReference type="Pfam" id="PF22117">
    <property type="entry name" value="Fer4_Nqo3"/>
    <property type="match status" value="1"/>
</dbReference>
<sequence length="836" mass="88247">MTVTTNSAPSGGGEAAVPPEDLVSLTIDGIEISVPKGTLVIRAAELLGIEIPRFCDHPLLDPAGACRQCIVEVEGQRKPMASCTITCTDGMVVKSQLTSPVAEKSQRGVMELLLINHPLDCPVCDKGGECPLQNQAMQVGEADSRFEGKKRTYEKPVPISTQVLLDRERCVLCARCTRFSNQIAGDPMIELIERGALQQVGTGEGDPFESYFSGNTIQICPVGALTSAAYRFRSRPFDLVSSPSVCEHCSGGCATRTDHRRGKVMRRLAAEDPEVNEEWMCDKGRFAFRYAQRPDRLTHPLVRNASGELEPASWPEALAAAARGLAAARGRAGVLTGGRLTVEDAYAYSKYARVALDTNDIDFRARVHSSEEADFLAARVAGRGLDLDGTGVTYAALEKAPAVLLAGLEAEEEAPGVFLRLRKAWRKHGQRTFSLATHMTRGLEKAGGTLLPAAPGTETEWLDALAAGVGLADDGAEAAEALRASGAVIVIGERLAAVPGGLTAAARAASATGAQLVWIPRRAGERAAVEVGALPSLLPGGRPATDPRARDEVAAAWGVAELPHRYGRDTGQILEAAATGELGALLVAGVEVADLPDPRRAREALDAVGFLVSLELRPSEVTQRAHVVLPVAAVAEKPGTFLNWEGRARMFDAALKPDQMTRRLAPTDARVLHMLADAGDIHLGLPDLVTLRRELDRLGGWDGPHATEPLETAAQPPRPASGEAVLAGHRLLLDQGRLQDGDEALAGTRHAAHARVSAATAAEAGVKDGDLLAVTGPAGSTALPLQVTRMPDRVVWLPLNSTGGGVTSDTGARPGELVRIGPAVLPEPTEAPEVTS</sequence>
<dbReference type="PROSITE" id="PS00642">
    <property type="entry name" value="COMPLEX1_75K_2"/>
    <property type="match status" value="1"/>
</dbReference>
<accession>A0ABS6YK78</accession>
<evidence type="ECO:0000256" key="4">
    <source>
        <dbReference type="ARBA" id="ARBA00022714"/>
    </source>
</evidence>
<dbReference type="SUPFAM" id="SSF53706">
    <property type="entry name" value="Formate dehydrogenase/DMSO reductase, domains 1-3"/>
    <property type="match status" value="1"/>
</dbReference>
<comment type="cofactor">
    <cofactor evidence="12">
        <name>[2Fe-2S] cluster</name>
        <dbReference type="ChEBI" id="CHEBI:190135"/>
    </cofactor>
    <text evidence="12">Binds 1 [2Fe-2S] cluster per subunit.</text>
</comment>
<dbReference type="PROSITE" id="PS00643">
    <property type="entry name" value="COMPLEX1_75K_3"/>
    <property type="match status" value="1"/>
</dbReference>
<gene>
    <name evidence="17" type="ORF">GKQ77_07765</name>
</gene>
<dbReference type="PANTHER" id="PTHR43105">
    <property type="entry name" value="RESPIRATORY NITRATE REDUCTASE"/>
    <property type="match status" value="1"/>
</dbReference>
<dbReference type="EC" id="7.1.1.-" evidence="12"/>
<comment type="similarity">
    <text evidence="2 12">Belongs to the complex I 75 kDa subunit family.</text>
</comment>
<keyword evidence="8 12" id="KW-0408">Iron</keyword>
<evidence type="ECO:0000256" key="11">
    <source>
        <dbReference type="ARBA" id="ARBA00047712"/>
    </source>
</evidence>
<dbReference type="Proteomes" id="UP001197114">
    <property type="component" value="Unassembled WGS sequence"/>
</dbReference>
<dbReference type="Pfam" id="PF01568">
    <property type="entry name" value="Molydop_binding"/>
    <property type="match status" value="1"/>
</dbReference>
<keyword evidence="4 12" id="KW-0001">2Fe-2S</keyword>
<dbReference type="SUPFAM" id="SSF50692">
    <property type="entry name" value="ADC-like"/>
    <property type="match status" value="1"/>
</dbReference>
<evidence type="ECO:0000256" key="9">
    <source>
        <dbReference type="ARBA" id="ARBA00023014"/>
    </source>
</evidence>
<dbReference type="SMART" id="SM00926">
    <property type="entry name" value="Molybdop_Fe4S4"/>
    <property type="match status" value="1"/>
</dbReference>
<dbReference type="Gene3D" id="3.40.50.740">
    <property type="match status" value="2"/>
</dbReference>
<dbReference type="InterPro" id="IPR010228">
    <property type="entry name" value="NADH_UbQ_OxRdtase_Gsu"/>
</dbReference>
<protein>
    <recommendedName>
        <fullName evidence="12">NADH-quinone oxidoreductase</fullName>
        <ecNumber evidence="12">7.1.1.-</ecNumber>
    </recommendedName>
</protein>
<keyword evidence="7 12" id="KW-1278">Translocase</keyword>
<dbReference type="InterPro" id="IPR054351">
    <property type="entry name" value="NADH_UbQ_OxRdtase_ferredoxin"/>
</dbReference>
<comment type="catalytic activity">
    <reaction evidence="11 12">
        <text>a quinone + NADH + 5 H(+)(in) = a quinol + NAD(+) + 4 H(+)(out)</text>
        <dbReference type="Rhea" id="RHEA:57888"/>
        <dbReference type="ChEBI" id="CHEBI:15378"/>
        <dbReference type="ChEBI" id="CHEBI:24646"/>
        <dbReference type="ChEBI" id="CHEBI:57540"/>
        <dbReference type="ChEBI" id="CHEBI:57945"/>
        <dbReference type="ChEBI" id="CHEBI:132124"/>
    </reaction>
</comment>
<dbReference type="InterPro" id="IPR006656">
    <property type="entry name" value="Mopterin_OxRdtase"/>
</dbReference>